<organism evidence="11">
    <name type="scientific">viral metagenome</name>
    <dbReference type="NCBI Taxonomy" id="1070528"/>
    <lineage>
        <taxon>unclassified sequences</taxon>
        <taxon>metagenomes</taxon>
        <taxon>organismal metagenomes</taxon>
    </lineage>
</organism>
<dbReference type="Pfam" id="PF07282">
    <property type="entry name" value="Cas12f1-like_TNB"/>
    <property type="match status" value="1"/>
</dbReference>
<accession>A0A6M3IWW1</accession>
<dbReference type="PANTHER" id="PTHR30405:SF25">
    <property type="entry name" value="RNA-GUIDED DNA ENDONUCLEASE INSQ-RELATED"/>
    <property type="match status" value="1"/>
</dbReference>
<evidence type="ECO:0000256" key="4">
    <source>
        <dbReference type="ARBA" id="ARBA00022723"/>
    </source>
</evidence>
<sequence>MIIKKAYKTEIAPNNTQEKRLWQHLGAVRHTYNWALAYCKDKYEKEQKSFSFMGKGGSAIFTEHKGKNPWLYEISSTVLIQCLKDLDQAFKNFYRRCKLVKAKKLSPKEAGYPSFKSRYSDKDRGFRFMQDAKVKGSKIYLPKIGWIKFKEDGYVPEDGLRNTTISHKAGKWFVSVQVEEEIPDIQPNNNTIFGVHLGVKNRITSSDGTIIDKFLPYHLVERRLKRLNRELHRRKLGSKNRYKTKEKIAKLNYHVAQIRKDAEHKASTEIVAKGPAIIVIEEWKIKEMMQDNSRVAKMLADTSCYELRRQIEYKANWAGVKVINTPPNFPSSKTCSRCGHVNNKPLSPSQIMFECEECGLIKNREINAAMNLQQYGMQQTTGAQPGSQACGEVEGGPVLSEVVPLCEAGIY</sequence>
<dbReference type="AlphaFoldDB" id="A0A6M3IWW1"/>
<evidence type="ECO:0000259" key="9">
    <source>
        <dbReference type="Pfam" id="PF07282"/>
    </source>
</evidence>
<proteinExistence type="inferred from homology"/>
<evidence type="ECO:0000256" key="7">
    <source>
        <dbReference type="ARBA" id="ARBA00023172"/>
    </source>
</evidence>
<dbReference type="PANTHER" id="PTHR30405">
    <property type="entry name" value="TRANSPOSASE"/>
    <property type="match status" value="1"/>
</dbReference>
<dbReference type="GO" id="GO:0003677">
    <property type="term" value="F:DNA binding"/>
    <property type="evidence" value="ECO:0007669"/>
    <property type="project" value="UniProtKB-KW"/>
</dbReference>
<protein>
    <submittedName>
        <fullName evidence="11">Putative transposase</fullName>
    </submittedName>
</protein>
<dbReference type="InterPro" id="IPR051399">
    <property type="entry name" value="RNA-guided_DNA_endo/Transpos"/>
</dbReference>
<evidence type="ECO:0000256" key="2">
    <source>
        <dbReference type="ARBA" id="ARBA00011044"/>
    </source>
</evidence>
<evidence type="ECO:0000256" key="3">
    <source>
        <dbReference type="ARBA" id="ARBA00022578"/>
    </source>
</evidence>
<evidence type="ECO:0000259" key="10">
    <source>
        <dbReference type="Pfam" id="PF12323"/>
    </source>
</evidence>
<dbReference type="InterPro" id="IPR010095">
    <property type="entry name" value="Cas12f1-like_TNB"/>
</dbReference>
<comment type="similarity">
    <text evidence="1">In the C-terminal section; belongs to the transposase 35 family.</text>
</comment>
<keyword evidence="6" id="KW-0238">DNA-binding</keyword>
<keyword evidence="7" id="KW-0233">DNA recombination</keyword>
<keyword evidence="4" id="KW-0479">Metal-binding</keyword>
<feature type="domain" description="Cas12f1-like TNB" evidence="9">
    <location>
        <begin position="305"/>
        <end position="372"/>
    </location>
</feature>
<name>A0A6M3IWW1_9ZZZZ</name>
<feature type="domain" description="Transposase putative helix-turn-helix" evidence="10">
    <location>
        <begin position="1"/>
        <end position="48"/>
    </location>
</feature>
<dbReference type="NCBIfam" id="TIGR01766">
    <property type="entry name" value="IS200/IS605 family accessory protein TnpB-like domain"/>
    <property type="match status" value="1"/>
</dbReference>
<evidence type="ECO:0000256" key="5">
    <source>
        <dbReference type="ARBA" id="ARBA00022833"/>
    </source>
</evidence>
<dbReference type="NCBIfam" id="NF040570">
    <property type="entry name" value="guided_TnpB"/>
    <property type="match status" value="1"/>
</dbReference>
<evidence type="ECO:0000313" key="11">
    <source>
        <dbReference type="EMBL" id="QJA62139.1"/>
    </source>
</evidence>
<dbReference type="EMBL" id="MT141463">
    <property type="protein sequence ID" value="QJA62139.1"/>
    <property type="molecule type" value="Genomic_DNA"/>
</dbReference>
<dbReference type="GO" id="GO:0032196">
    <property type="term" value="P:transposition"/>
    <property type="evidence" value="ECO:0007669"/>
    <property type="project" value="UniProtKB-KW"/>
</dbReference>
<keyword evidence="3" id="KW-0815">Transposition</keyword>
<evidence type="ECO:0000256" key="1">
    <source>
        <dbReference type="ARBA" id="ARBA00008761"/>
    </source>
</evidence>
<dbReference type="Pfam" id="PF12323">
    <property type="entry name" value="HTH_OrfB_IS605"/>
    <property type="match status" value="1"/>
</dbReference>
<evidence type="ECO:0000259" key="8">
    <source>
        <dbReference type="Pfam" id="PF01385"/>
    </source>
</evidence>
<feature type="domain" description="Probable transposase IS891/IS1136/IS1341" evidence="8">
    <location>
        <begin position="176"/>
        <end position="290"/>
    </location>
</feature>
<dbReference type="GO" id="GO:0046872">
    <property type="term" value="F:metal ion binding"/>
    <property type="evidence" value="ECO:0007669"/>
    <property type="project" value="UniProtKB-KW"/>
</dbReference>
<dbReference type="InterPro" id="IPR001959">
    <property type="entry name" value="Transposase"/>
</dbReference>
<reference evidence="11" key="1">
    <citation type="submission" date="2020-03" db="EMBL/GenBank/DDBJ databases">
        <title>The deep terrestrial virosphere.</title>
        <authorList>
            <person name="Holmfeldt K."/>
            <person name="Nilsson E."/>
            <person name="Simone D."/>
            <person name="Lopez-Fernandez M."/>
            <person name="Wu X."/>
            <person name="de Brujin I."/>
            <person name="Lundin D."/>
            <person name="Andersson A."/>
            <person name="Bertilsson S."/>
            <person name="Dopson M."/>
        </authorList>
    </citation>
    <scope>NUCLEOTIDE SEQUENCE</scope>
    <source>
        <strain evidence="11">MM415B00820</strain>
    </source>
</reference>
<dbReference type="GO" id="GO:0006310">
    <property type="term" value="P:DNA recombination"/>
    <property type="evidence" value="ECO:0007669"/>
    <property type="project" value="UniProtKB-KW"/>
</dbReference>
<keyword evidence="5" id="KW-0862">Zinc</keyword>
<comment type="similarity">
    <text evidence="2">In the N-terminal section; belongs to the transposase 2 family.</text>
</comment>
<evidence type="ECO:0000256" key="6">
    <source>
        <dbReference type="ARBA" id="ARBA00023125"/>
    </source>
</evidence>
<dbReference type="Pfam" id="PF01385">
    <property type="entry name" value="OrfB_IS605"/>
    <property type="match status" value="1"/>
</dbReference>
<gene>
    <name evidence="11" type="ORF">MM415B00820_0001</name>
</gene>
<dbReference type="InterPro" id="IPR021027">
    <property type="entry name" value="Transposase_put_HTH"/>
</dbReference>